<feature type="domain" description="Haemolysin-type calcium binding-related" evidence="9">
    <location>
        <begin position="901"/>
        <end position="939"/>
    </location>
</feature>
<dbReference type="Pfam" id="PF06594">
    <property type="entry name" value="HCBP_related"/>
    <property type="match status" value="8"/>
</dbReference>
<evidence type="ECO:0000256" key="3">
    <source>
        <dbReference type="ARBA" id="ARBA00022525"/>
    </source>
</evidence>
<dbReference type="InterPro" id="IPR018511">
    <property type="entry name" value="Hemolysin-typ_Ca-bd_CS"/>
</dbReference>
<feature type="domain" description="Haemolysin-type calcium binding-related" evidence="9">
    <location>
        <begin position="1078"/>
        <end position="1119"/>
    </location>
</feature>
<feature type="domain" description="Haemolysin-type calcium binding-related" evidence="9">
    <location>
        <begin position="1798"/>
        <end position="1838"/>
    </location>
</feature>
<dbReference type="InterPro" id="IPR011049">
    <property type="entry name" value="Serralysin-like_metalloprot_C"/>
</dbReference>
<keyword evidence="8" id="KW-0472">Membrane</keyword>
<keyword evidence="4" id="KW-0800">Toxin</keyword>
<dbReference type="InterPro" id="IPR003995">
    <property type="entry name" value="RTX_toxin_determinant-A"/>
</dbReference>
<name>A0ABY1WJG1_9GAMM</name>
<keyword evidence="3" id="KW-0964">Secreted</keyword>
<feature type="domain" description="Haemolysin-type calcium binding-related" evidence="9">
    <location>
        <begin position="766"/>
        <end position="810"/>
    </location>
</feature>
<dbReference type="PANTHER" id="PTHR38340">
    <property type="entry name" value="S-LAYER PROTEIN"/>
    <property type="match status" value="1"/>
</dbReference>
<proteinExistence type="predicted"/>
<organism evidence="10 11">
    <name type="scientific">Pseudoxanthomonas winnipegensis</name>
    <dbReference type="NCBI Taxonomy" id="2480810"/>
    <lineage>
        <taxon>Bacteria</taxon>
        <taxon>Pseudomonadati</taxon>
        <taxon>Pseudomonadota</taxon>
        <taxon>Gammaproteobacteria</taxon>
        <taxon>Lysobacterales</taxon>
        <taxon>Lysobacteraceae</taxon>
        <taxon>Pseudoxanthomonas</taxon>
    </lineage>
</organism>
<dbReference type="InterPro" id="IPR050557">
    <property type="entry name" value="RTX_toxin/Mannuronan_C5-epim"/>
</dbReference>
<evidence type="ECO:0000256" key="8">
    <source>
        <dbReference type="ARBA" id="ARBA00023136"/>
    </source>
</evidence>
<evidence type="ECO:0000256" key="5">
    <source>
        <dbReference type="ARBA" id="ARBA00022737"/>
    </source>
</evidence>
<gene>
    <name evidence="10" type="ORF">EA658_04880</name>
</gene>
<keyword evidence="7" id="KW-0843">Virulence</keyword>
<evidence type="ECO:0000256" key="4">
    <source>
        <dbReference type="ARBA" id="ARBA00022656"/>
    </source>
</evidence>
<sequence length="2090" mass="218528">MSNTEVVFATGAHADLSHARYLLENQGPAAMYSYLKDYGHPYSELALGLVNESSVSGQAAISNLLEVAAENNVVVDLNAVKYSMADAYLETLARKAERNDYSEIGAQEAWDFHSRVFEEQFELPSSAWTMDVPFEVMTEAERDSIWERTLNAAGSPDREIALSLQIAAYVSDKAGLLDGMSPDSAFAADMAELNRQSEPGSELTAEQRGKVMDWLAINAWSTSNIANISDSALKSLADELNKRHLQNFALPVELMRSLFGGAERLASPLILDLDGDGVETIALGSAGINFDHDGNGFAESTGWVGGDDGLLVFDRNGNGSIDNGSELFGNNTALSSGQAAANGFAALADFDSNADGIISAADANFSLLRVWKDGNGNGIADSGELLTLGQAGVESINLAYTDIQAVDPNGNHHLQAGTFTTKGGIVAAIEDVWFQVDYGNSQEVDVDAGGLTGNTEIDALPQVSGSGNVHNLRTAMESDQSGQLKDLVEQFAAATDRGDRQTLIDRILYQWSGAAAYSPGSRGGNVPDGRQVYTLEAFLGEGYSQGNWGANPGPQAGLLLSQSYQALRESVYAQLMLQTHLTQFTDLLTLEGSNGLSWDISAAVNALRAIESTDQKRALDLGRDLVQSLRSAWGESSTSIIQAFQSYTDLQGSQLSSLFGAAEASTILTGTSAGDVLTTTADASTGLLGYGGDDTLKGAAGNDILNGGAGNDALYGGGGSDRYVFNLGDGNDVIYERDSYSNSVDVLAFGPGIAPSDMQILKEGRDVVFKLSNGLDSVRVSSWLTSSGELSNVYGLERIIFSDGTEWTPQTLASRGLATLGTTSSDVLSGWKGRDILVGGLGDDTLRGGMGADVYRFSKGDGLDLIDESDTTSGIIDTIEFTDVFSTEITQVERVGDDMIIRYGQADVITIQGHYNMSTASKRIEAVRFADGVEWTLADLAKLVVGTSDDDSFGGYSNVENTIRGLDGNDTLGGGDLHDELLGGAGNDTLNGGSGDDSLFGESGADTLNGDAGADLLVGGLGNDLLQGGLGADVYRFSKGDGSDVIFDRDTTTGVIDTIEFTDVASSEITQVERVGLDLVIRYGTGDTITVDDHYDTSSISRRIERIRFADGIEWGLADLAKIVVGTTGDDSFSGYSDVENIIRGLGGNDTLMGGGLHDELWGGDGNDTLNGGNGDDVLLGENGADTLNGDAGADLLVGGLGNDLLQGGVGADVYRFSKGDGSDVIFDRDTTTGVIDTIEFTDVASSEITQVERVGLDLVIRYGTGDTITVDDHYDTSSISRRIERIRFSDEVEWTLADLAKIVVGTAGNDSFGGYSDVENTIRGLDGNDTLGGGDLHDELLGGAGNDTLNGGSGDDSLFGESGADTLNGDAGADLLVGGLGNDLLQGGVGADVYRFSKGDGSDVIFDRDTTTGVIDTIEFTDVASSEITQVERIGLDLVIRYGTGDTITVDDHYDTSSISRRIERIRFADGIEWGLADLATRVVGTSSDDKFGGYSNLINVIRGLGGNDTLTGGDLHDELFGGTGDDTLNGGSGDDALFGESGTDTLNGSAGADLLVGGLGDDLLQGGLGADVYRFSKGDGSDVISDSDSTVGVIDTIEFTDVASSEITQVERIGLDLIIRYGTGDVVTVDDHYNTSSSSKRVERIRFADGIEWGLADLATRVVGTSSDDKFGGYSNLINVIRGLGGNDTLTGGDLHDELFGGTGDDTLNGGSGDDALFGESGTDTLNGSAGSDLLVGGLGDDLLQGGLGADVYRFSKGDGSDVISDSDSTVGVIDTIEFTDVASSEITQVERIGLDLIIRYGTGDVVTVDDHYNTSSSSRRVERIRFADGVEWALADLATRVVGTSSDDKFGGYSNLINVIRGLGGNDTLTGGDMHDELYGGDGADVLSGGSGNDSLYGDADADTLNGGSGADLLVGGQGDDLLQGGLGADTYQFTKGDGADRIIDSDSTSNVTDSINFIDVSQGDITEVEKSGANLVLHYGLTDSITMEGHFNTSSTSQRIEKVVFADGSEWGLADLASRAVVHTSASASSLHSTASSESSDGYLQASYLNESMAAFGAEDARIVSGITQSSNPGPTLAQPYFAHVS</sequence>
<evidence type="ECO:0000259" key="9">
    <source>
        <dbReference type="Pfam" id="PF06594"/>
    </source>
</evidence>
<evidence type="ECO:0000313" key="10">
    <source>
        <dbReference type="EMBL" id="TAA22899.1"/>
    </source>
</evidence>
<protein>
    <recommendedName>
        <fullName evidence="9">Haemolysin-type calcium binding-related domain-containing protein</fullName>
    </recommendedName>
</protein>
<feature type="domain" description="Haemolysin-type calcium binding-related" evidence="9">
    <location>
        <begin position="1618"/>
        <end position="1659"/>
    </location>
</feature>
<feature type="domain" description="Haemolysin-type calcium binding-related" evidence="9">
    <location>
        <begin position="1978"/>
        <end position="2019"/>
    </location>
</feature>
<keyword evidence="11" id="KW-1185">Reference proteome</keyword>
<feature type="domain" description="Haemolysin-type calcium binding-related" evidence="9">
    <location>
        <begin position="1438"/>
        <end position="1479"/>
    </location>
</feature>
<dbReference type="Proteomes" id="UP000293089">
    <property type="component" value="Unassembled WGS sequence"/>
</dbReference>
<dbReference type="Gene3D" id="2.150.10.10">
    <property type="entry name" value="Serralysin-like metalloprotease, C-terminal"/>
    <property type="match status" value="8"/>
</dbReference>
<dbReference type="InterPro" id="IPR001343">
    <property type="entry name" value="Hemolysn_Ca-bd"/>
</dbReference>
<comment type="subcellular location">
    <subcellularLocation>
        <location evidence="1">Membrane</location>
    </subcellularLocation>
    <subcellularLocation>
        <location evidence="2">Secreted</location>
    </subcellularLocation>
</comment>
<dbReference type="RefSeq" id="WP_130530154.1">
    <property type="nucleotide sequence ID" value="NZ_SHMD01000003.1"/>
</dbReference>
<evidence type="ECO:0000256" key="7">
    <source>
        <dbReference type="ARBA" id="ARBA00023026"/>
    </source>
</evidence>
<evidence type="ECO:0000256" key="2">
    <source>
        <dbReference type="ARBA" id="ARBA00004613"/>
    </source>
</evidence>
<evidence type="ECO:0000313" key="11">
    <source>
        <dbReference type="Proteomes" id="UP000293089"/>
    </source>
</evidence>
<evidence type="ECO:0000256" key="1">
    <source>
        <dbReference type="ARBA" id="ARBA00004370"/>
    </source>
</evidence>
<dbReference type="PRINTS" id="PR00313">
    <property type="entry name" value="CABNDNGRPT"/>
</dbReference>
<dbReference type="PANTHER" id="PTHR38340:SF1">
    <property type="entry name" value="S-LAYER PROTEIN"/>
    <property type="match status" value="1"/>
</dbReference>
<dbReference type="PROSITE" id="PS00330">
    <property type="entry name" value="HEMOLYSIN_CALCIUM"/>
    <property type="match status" value="16"/>
</dbReference>
<dbReference type="PRINTS" id="PR01488">
    <property type="entry name" value="RTXTOXINA"/>
</dbReference>
<dbReference type="EMBL" id="SHME01000001">
    <property type="protein sequence ID" value="TAA22899.1"/>
    <property type="molecule type" value="Genomic_DNA"/>
</dbReference>
<comment type="caution">
    <text evidence="10">The sequence shown here is derived from an EMBL/GenBank/DDBJ whole genome shotgun (WGS) entry which is preliminary data.</text>
</comment>
<dbReference type="InterPro" id="IPR010566">
    <property type="entry name" value="Haemolys_ca-bd"/>
</dbReference>
<accession>A0ABY1WJG1</accession>
<keyword evidence="5" id="KW-0677">Repeat</keyword>
<evidence type="ECO:0000256" key="6">
    <source>
        <dbReference type="ARBA" id="ARBA00022837"/>
    </source>
</evidence>
<dbReference type="Pfam" id="PF00353">
    <property type="entry name" value="HemolysinCabind"/>
    <property type="match status" value="13"/>
</dbReference>
<dbReference type="SUPFAM" id="SSF51120">
    <property type="entry name" value="beta-Roll"/>
    <property type="match status" value="8"/>
</dbReference>
<reference evidence="10 11" key="1">
    <citation type="submission" date="2019-02" db="EMBL/GenBank/DDBJ databases">
        <title>WGS of Pseudoxanthomonas species novum from clinical isolates.</title>
        <authorList>
            <person name="Bernier A.-M."/>
            <person name="Bernard K."/>
            <person name="Vachon A."/>
        </authorList>
    </citation>
    <scope>NUCLEOTIDE SEQUENCE [LARGE SCALE GENOMIC DNA]</scope>
    <source>
        <strain evidence="11">NML 170316</strain>
    </source>
</reference>
<feature type="domain" description="Haemolysin-type calcium binding-related" evidence="9">
    <location>
        <begin position="1258"/>
        <end position="1299"/>
    </location>
</feature>
<keyword evidence="6" id="KW-0106">Calcium</keyword>